<dbReference type="CDD" id="cd00093">
    <property type="entry name" value="HTH_XRE"/>
    <property type="match status" value="1"/>
</dbReference>
<dbReference type="InterPro" id="IPR010982">
    <property type="entry name" value="Lambda_DNA-bd_dom_sf"/>
</dbReference>
<dbReference type="Proteomes" id="UP000245866">
    <property type="component" value="Unassembled WGS sequence"/>
</dbReference>
<gene>
    <name evidence="2" type="ORF">DKZ23_05160</name>
</gene>
<dbReference type="Pfam" id="PF13443">
    <property type="entry name" value="HTH_26"/>
    <property type="match status" value="1"/>
</dbReference>
<dbReference type="Gene3D" id="1.10.260.40">
    <property type="entry name" value="lambda repressor-like DNA-binding domains"/>
    <property type="match status" value="1"/>
</dbReference>
<dbReference type="PROSITE" id="PS50943">
    <property type="entry name" value="HTH_CROC1"/>
    <property type="match status" value="1"/>
</dbReference>
<organism evidence="2 3">
    <name type="scientific">Limosilactobacillus reuteri</name>
    <name type="common">Lactobacillus reuteri</name>
    <dbReference type="NCBI Taxonomy" id="1598"/>
    <lineage>
        <taxon>Bacteria</taxon>
        <taxon>Bacillati</taxon>
        <taxon>Bacillota</taxon>
        <taxon>Bacilli</taxon>
        <taxon>Lactobacillales</taxon>
        <taxon>Lactobacillaceae</taxon>
        <taxon>Limosilactobacillus</taxon>
    </lineage>
</organism>
<dbReference type="EMBL" id="QGHS01000050">
    <property type="protein sequence ID" value="PWT47065.1"/>
    <property type="molecule type" value="Genomic_DNA"/>
</dbReference>
<comment type="caution">
    <text evidence="2">The sequence shown here is derived from an EMBL/GenBank/DDBJ whole genome shotgun (WGS) entry which is preliminary data.</text>
</comment>
<dbReference type="InterPro" id="IPR001387">
    <property type="entry name" value="Cro/C1-type_HTH"/>
</dbReference>
<reference evidence="2 3" key="1">
    <citation type="journal article" date="2018" name="Front. Microbiol.">
        <title>Comparative Genomics of the Herbivore Gut Symbiont Lactobacillus reuteri Reveals Genetic Diversity and Lifestyle Adaptation.</title>
        <authorList>
            <person name="Zhao J."/>
        </authorList>
    </citation>
    <scope>NUCLEOTIDE SEQUENCE [LARGE SCALE GENOMIC DNA]</scope>
    <source>
        <strain evidence="2 3">LR12</strain>
    </source>
</reference>
<protein>
    <recommendedName>
        <fullName evidence="1">HTH cro/C1-type domain-containing protein</fullName>
    </recommendedName>
</protein>
<proteinExistence type="predicted"/>
<dbReference type="SMART" id="SM00530">
    <property type="entry name" value="HTH_XRE"/>
    <property type="match status" value="1"/>
</dbReference>
<dbReference type="GO" id="GO:0003677">
    <property type="term" value="F:DNA binding"/>
    <property type="evidence" value="ECO:0007669"/>
    <property type="project" value="InterPro"/>
</dbReference>
<sequence>MVKSLLKEGDYLLANRLKILLAERDLSIKDVMVATGLSRNSLSNMVNNPFANISTENVDKLCNYLEVKPSKFYDYVPWIFHFTLHLGTMKVDDLYQKKGEAKSGELEIAYISGHVQRKTVLNFVTHIKADYSDPVDEYDLYMHLNNFDGDDSFTEIFQSMSPFFKHYIQQKIVDAAKKVIALKDENHEFDKLISESNGKLNNEFEISVTYLSEKDEPLLQTSFVYNRKNKAK</sequence>
<dbReference type="AlphaFoldDB" id="A0A317GJH8"/>
<name>A0A317GJH8_LIMRT</name>
<evidence type="ECO:0000313" key="2">
    <source>
        <dbReference type="EMBL" id="PWT47065.1"/>
    </source>
</evidence>
<evidence type="ECO:0000313" key="3">
    <source>
        <dbReference type="Proteomes" id="UP000245866"/>
    </source>
</evidence>
<dbReference type="RefSeq" id="WP_134907386.1">
    <property type="nucleotide sequence ID" value="NZ_QGHS01000050.1"/>
</dbReference>
<evidence type="ECO:0000259" key="1">
    <source>
        <dbReference type="PROSITE" id="PS50943"/>
    </source>
</evidence>
<feature type="domain" description="HTH cro/C1-type" evidence="1">
    <location>
        <begin position="17"/>
        <end position="72"/>
    </location>
</feature>
<dbReference type="SUPFAM" id="SSF47413">
    <property type="entry name" value="lambda repressor-like DNA-binding domains"/>
    <property type="match status" value="1"/>
</dbReference>
<accession>A0A317GJH8</accession>